<dbReference type="SUPFAM" id="SSF54060">
    <property type="entry name" value="His-Me finger endonucleases"/>
    <property type="match status" value="1"/>
</dbReference>
<dbReference type="Pfam" id="PF07463">
    <property type="entry name" value="NUMOD4"/>
    <property type="match status" value="1"/>
</dbReference>
<dbReference type="GO" id="GO:0016788">
    <property type="term" value="F:hydrolase activity, acting on ester bonds"/>
    <property type="evidence" value="ECO:0007669"/>
    <property type="project" value="InterPro"/>
</dbReference>
<feature type="domain" description="NUMOD4" evidence="1">
    <location>
        <begin position="44"/>
        <end position="90"/>
    </location>
</feature>
<evidence type="ECO:0000259" key="1">
    <source>
        <dbReference type="Pfam" id="PF07463"/>
    </source>
</evidence>
<dbReference type="InterPro" id="IPR003615">
    <property type="entry name" value="HNH_nuc"/>
</dbReference>
<dbReference type="InterPro" id="IPR044925">
    <property type="entry name" value="His-Me_finger_sf"/>
</dbReference>
<evidence type="ECO:0000313" key="3">
    <source>
        <dbReference type="EMBL" id="KKN59958.1"/>
    </source>
</evidence>
<sequence length="210" mass="24129">MLNQTLNIDNPKKYPISISYLKSMDTVSIERPLSNAKSGFYIMEIWKDIKGYEGHYQISNIGRIKSLKRGKNRILKTPPNSKGYLLVGLTKNGITETKRIQRLVAICFIPNPYNKPEVNHKNGIKIDNRTENLEWATRQENVIHAVKNGLSHAKINYKIAKEIRELYTTKNYSHAKIASKYNLCPTSITNIINYKIWKAVVPMNGQLKIL</sequence>
<reference evidence="3" key="1">
    <citation type="journal article" date="2015" name="Nature">
        <title>Complex archaea that bridge the gap between prokaryotes and eukaryotes.</title>
        <authorList>
            <person name="Spang A."/>
            <person name="Saw J.H."/>
            <person name="Jorgensen S.L."/>
            <person name="Zaremba-Niedzwiedzka K."/>
            <person name="Martijn J."/>
            <person name="Lind A.E."/>
            <person name="van Eijk R."/>
            <person name="Schleper C."/>
            <person name="Guy L."/>
            <person name="Ettema T.J."/>
        </authorList>
    </citation>
    <scope>NUCLEOTIDE SEQUENCE</scope>
</reference>
<dbReference type="InterPro" id="IPR010902">
    <property type="entry name" value="NUMOD4"/>
</dbReference>
<dbReference type="EMBL" id="LAZR01000710">
    <property type="protein sequence ID" value="KKN59958.1"/>
    <property type="molecule type" value="Genomic_DNA"/>
</dbReference>
<organism evidence="3">
    <name type="scientific">marine sediment metagenome</name>
    <dbReference type="NCBI Taxonomy" id="412755"/>
    <lineage>
        <taxon>unclassified sequences</taxon>
        <taxon>metagenomes</taxon>
        <taxon>ecological metagenomes</taxon>
    </lineage>
</organism>
<dbReference type="Gene3D" id="3.90.75.20">
    <property type="match status" value="1"/>
</dbReference>
<evidence type="ECO:0008006" key="4">
    <source>
        <dbReference type="Google" id="ProtNLM"/>
    </source>
</evidence>
<comment type="caution">
    <text evidence="3">The sequence shown here is derived from an EMBL/GenBank/DDBJ whole genome shotgun (WGS) entry which is preliminary data.</text>
</comment>
<name>A0A0F9V255_9ZZZZ</name>
<protein>
    <recommendedName>
        <fullName evidence="4">HNH nuclease domain-containing protein</fullName>
    </recommendedName>
</protein>
<evidence type="ECO:0000259" key="2">
    <source>
        <dbReference type="Pfam" id="PF13392"/>
    </source>
</evidence>
<dbReference type="Pfam" id="PF13392">
    <property type="entry name" value="HNH_3"/>
    <property type="match status" value="1"/>
</dbReference>
<gene>
    <name evidence="3" type="ORF">LCGC14_0537080</name>
</gene>
<accession>A0A0F9V255</accession>
<dbReference type="AlphaFoldDB" id="A0A0F9V255"/>
<proteinExistence type="predicted"/>
<feature type="domain" description="HNH nuclease" evidence="2">
    <location>
        <begin position="112"/>
        <end position="142"/>
    </location>
</feature>